<organism evidence="5 6">
    <name type="scientific">Recurvomyces mirabilis</name>
    <dbReference type="NCBI Taxonomy" id="574656"/>
    <lineage>
        <taxon>Eukaryota</taxon>
        <taxon>Fungi</taxon>
        <taxon>Dikarya</taxon>
        <taxon>Ascomycota</taxon>
        <taxon>Pezizomycotina</taxon>
        <taxon>Dothideomycetes</taxon>
        <taxon>Dothideomycetidae</taxon>
        <taxon>Mycosphaerellales</taxon>
        <taxon>Teratosphaeriaceae</taxon>
        <taxon>Recurvomyces</taxon>
    </lineage>
</organism>
<dbReference type="GO" id="GO:0003700">
    <property type="term" value="F:DNA-binding transcription factor activity"/>
    <property type="evidence" value="ECO:0007669"/>
    <property type="project" value="InterPro"/>
</dbReference>
<evidence type="ECO:0000259" key="4">
    <source>
        <dbReference type="PROSITE" id="PS50039"/>
    </source>
</evidence>
<reference evidence="5" key="1">
    <citation type="submission" date="2023-07" db="EMBL/GenBank/DDBJ databases">
        <title>Black Yeasts Isolated from many extreme environments.</title>
        <authorList>
            <person name="Coleine C."/>
            <person name="Stajich J.E."/>
            <person name="Selbmann L."/>
        </authorList>
    </citation>
    <scope>NUCLEOTIDE SEQUENCE</scope>
    <source>
        <strain evidence="5">CCFEE 5485</strain>
    </source>
</reference>
<dbReference type="GO" id="GO:0005634">
    <property type="term" value="C:nucleus"/>
    <property type="evidence" value="ECO:0007669"/>
    <property type="project" value="UniProtKB-SubCell"/>
</dbReference>
<evidence type="ECO:0000256" key="2">
    <source>
        <dbReference type="PROSITE-ProRule" id="PRU00089"/>
    </source>
</evidence>
<feature type="region of interest" description="Disordered" evidence="3">
    <location>
        <begin position="70"/>
        <end position="108"/>
    </location>
</feature>
<evidence type="ECO:0000256" key="3">
    <source>
        <dbReference type="SAM" id="MobiDB-lite"/>
    </source>
</evidence>
<feature type="DNA-binding region" description="Fork-head" evidence="2">
    <location>
        <begin position="395"/>
        <end position="535"/>
    </location>
</feature>
<dbReference type="PANTHER" id="PTHR42085">
    <property type="entry name" value="F-BOX DOMAIN-CONTAINING PROTEIN"/>
    <property type="match status" value="1"/>
</dbReference>
<feature type="compositionally biased region" description="Basic and acidic residues" evidence="3">
    <location>
        <begin position="87"/>
        <end position="108"/>
    </location>
</feature>
<dbReference type="EMBL" id="JAUTXT010000017">
    <property type="protein sequence ID" value="KAK3674949.1"/>
    <property type="molecule type" value="Genomic_DNA"/>
</dbReference>
<feature type="compositionally biased region" description="Basic and acidic residues" evidence="3">
    <location>
        <begin position="134"/>
        <end position="154"/>
    </location>
</feature>
<dbReference type="InterPro" id="IPR058940">
    <property type="entry name" value="mS26_fungi"/>
</dbReference>
<feature type="domain" description="Fork-head" evidence="4">
    <location>
        <begin position="395"/>
        <end position="535"/>
    </location>
</feature>
<dbReference type="Proteomes" id="UP001274830">
    <property type="component" value="Unassembled WGS sequence"/>
</dbReference>
<dbReference type="PANTHER" id="PTHR42085:SF2">
    <property type="entry name" value="F-BOX DOMAIN-CONTAINING PROTEIN"/>
    <property type="match status" value="1"/>
</dbReference>
<name>A0AAE0WN97_9PEZI</name>
<feature type="region of interest" description="Disordered" evidence="3">
    <location>
        <begin position="752"/>
        <end position="793"/>
    </location>
</feature>
<dbReference type="InterPro" id="IPR001766">
    <property type="entry name" value="Fork_head_dom"/>
</dbReference>
<keyword evidence="6" id="KW-1185">Reference proteome</keyword>
<dbReference type="Pfam" id="PF26163">
    <property type="entry name" value="mS26"/>
    <property type="match status" value="1"/>
</dbReference>
<dbReference type="GO" id="GO:0043565">
    <property type="term" value="F:sequence-specific DNA binding"/>
    <property type="evidence" value="ECO:0007669"/>
    <property type="project" value="InterPro"/>
</dbReference>
<keyword evidence="1 2" id="KW-0238">DNA-binding</keyword>
<sequence>MPPRIPPRIPSSAFKCPHCRTFTTTSRQAQLGPEHPSYIAIPTPPQQNLPYRPFIKGRLPVPRDVFAGAEGRDKASDDFLDPATKAPSRELRAKPGSREEWKGKMSEMRRRNLREGLVSLKARKGRVEEGRRIRNERNAKERQEAVMKPERPDDLLTTPSHGLDLAALTSAFEGPGIRLDPSRSIRLATSRETHSATTALARSTRATHLNTLLSHARTFIVTPAQLDAAVEEAFGSEARPTVFKSNLGAADDRAVSVWEAGLPDRVQDLLNREMGVGGRTAMEVAGGNVGRAEERVGSNISLRSLDRCKANCQNETQFRNSFVPHLQALERKYQQARNKTASRIAAVDHPTSTSEKTIPTMAAMTSSDIESTAHQELRQEIGQVIKPFQLNRKKKPPFAIPELIVIALITSNTNSIDSATILEHILRRFAYYSDKTFSSYAKGHAQYNQEDDGKTSQTRSVLPGFHEAFNDWAMPIRYSESTSPVHYDPHEETMDAMTILPARARCFLRKWLEPERRGRFPFLDLPPELRNRTYDLLFTFSTTGLRLWPTRSSLAVHLLERETDADGAANKTWRRDVGSQETYFPSDFHAFDLPTTDLLALLRVNRQISVEAGPCFWGANRFFFACTGDFAQFILRTSAERMRWFRDVHIVVSRPSIEEAGTFATAMAAWADVPGSMAGRWGLESEKGRWLDMSKGERERAGRKTKFTRFEQLPGLRDLVRAVAKVQELVLEGENEELIEWIRVEVERARGGGRDVSATKKTGPGVNAAGRGKRDGNSLAKTAGDVKTADAKV</sequence>
<dbReference type="InterPro" id="IPR038883">
    <property type="entry name" value="AN11006-like"/>
</dbReference>
<proteinExistence type="predicted"/>
<protein>
    <recommendedName>
        <fullName evidence="4">Fork-head domain-containing protein</fullName>
    </recommendedName>
</protein>
<keyword evidence="2" id="KW-0539">Nucleus</keyword>
<accession>A0AAE0WN97</accession>
<gene>
    <name evidence="5" type="ORF">LTR78_005293</name>
</gene>
<evidence type="ECO:0000313" key="6">
    <source>
        <dbReference type="Proteomes" id="UP001274830"/>
    </source>
</evidence>
<feature type="region of interest" description="Disordered" evidence="3">
    <location>
        <begin position="134"/>
        <end position="159"/>
    </location>
</feature>
<dbReference type="PROSITE" id="PS50039">
    <property type="entry name" value="FORK_HEAD_3"/>
    <property type="match status" value="1"/>
</dbReference>
<evidence type="ECO:0000256" key="1">
    <source>
        <dbReference type="ARBA" id="ARBA00023125"/>
    </source>
</evidence>
<comment type="caution">
    <text evidence="5">The sequence shown here is derived from an EMBL/GenBank/DDBJ whole genome shotgun (WGS) entry which is preliminary data.</text>
</comment>
<dbReference type="AlphaFoldDB" id="A0AAE0WN97"/>
<dbReference type="CDD" id="cd23703">
    <property type="entry name" value="mS26_PET12"/>
    <property type="match status" value="1"/>
</dbReference>
<comment type="subcellular location">
    <subcellularLocation>
        <location evidence="2">Nucleus</location>
    </subcellularLocation>
</comment>
<evidence type="ECO:0000313" key="5">
    <source>
        <dbReference type="EMBL" id="KAK3674949.1"/>
    </source>
</evidence>